<proteinExistence type="predicted"/>
<gene>
    <name evidence="1" type="ORF">QFC24_001925</name>
</gene>
<comment type="caution">
    <text evidence="1">The sequence shown here is derived from an EMBL/GenBank/DDBJ whole genome shotgun (WGS) entry which is preliminary data.</text>
</comment>
<evidence type="ECO:0000313" key="2">
    <source>
        <dbReference type="Proteomes" id="UP001234202"/>
    </source>
</evidence>
<dbReference type="EMBL" id="JASBWV010000004">
    <property type="protein sequence ID" value="KAJ9126889.1"/>
    <property type="molecule type" value="Genomic_DNA"/>
</dbReference>
<protein>
    <submittedName>
        <fullName evidence="1">Uncharacterized protein</fullName>
    </submittedName>
</protein>
<reference evidence="1" key="1">
    <citation type="submission" date="2023-04" db="EMBL/GenBank/DDBJ databases">
        <title>Draft Genome sequencing of Naganishia species isolated from polar environments using Oxford Nanopore Technology.</title>
        <authorList>
            <person name="Leo P."/>
            <person name="Venkateswaran K."/>
        </authorList>
    </citation>
    <scope>NUCLEOTIDE SEQUENCE</scope>
    <source>
        <strain evidence="1">DBVPG 5303</strain>
    </source>
</reference>
<organism evidence="1 2">
    <name type="scientific">Naganishia onofrii</name>
    <dbReference type="NCBI Taxonomy" id="1851511"/>
    <lineage>
        <taxon>Eukaryota</taxon>
        <taxon>Fungi</taxon>
        <taxon>Dikarya</taxon>
        <taxon>Basidiomycota</taxon>
        <taxon>Agaricomycotina</taxon>
        <taxon>Tremellomycetes</taxon>
        <taxon>Filobasidiales</taxon>
        <taxon>Filobasidiaceae</taxon>
        <taxon>Naganishia</taxon>
    </lineage>
</organism>
<dbReference type="Proteomes" id="UP001234202">
    <property type="component" value="Unassembled WGS sequence"/>
</dbReference>
<name>A0ACC2XTU9_9TREE</name>
<evidence type="ECO:0000313" key="1">
    <source>
        <dbReference type="EMBL" id="KAJ9126889.1"/>
    </source>
</evidence>
<accession>A0ACC2XTU9</accession>
<keyword evidence="2" id="KW-1185">Reference proteome</keyword>
<sequence>MRIPASPGEMDWSTHFPKFFPPASSGTSTTTPSPKVEFADVGCGFGGLLTALSPQFPDTLMLGMEIRMSVTAYVDARIKALRQIQGLLPSSAGGEMSKEAREAVKEAAGEDAPSVNVDTTTTATTAAAGEEPGIAAPDAEEAAEDRREQAENRRATREKVPGEFGNVSVIRANAMKHLPNFFEKGQVSQACGGCERSERSEGMWWCGRERAWRARGSTERASRSTQRTTGERRHERPKRSGAF</sequence>